<gene>
    <name evidence="2" type="ORF">E3202_07875</name>
</gene>
<protein>
    <submittedName>
        <fullName evidence="2">Uncharacterized protein</fullName>
    </submittedName>
</protein>
<proteinExistence type="predicted"/>
<keyword evidence="1" id="KW-0732">Signal</keyword>
<evidence type="ECO:0000256" key="1">
    <source>
        <dbReference type="SAM" id="SignalP"/>
    </source>
</evidence>
<evidence type="ECO:0000313" key="3">
    <source>
        <dbReference type="Proteomes" id="UP000315037"/>
    </source>
</evidence>
<accession>A0A506UM16</accession>
<feature type="signal peptide" evidence="1">
    <location>
        <begin position="1"/>
        <end position="24"/>
    </location>
</feature>
<dbReference type="Proteomes" id="UP000315037">
    <property type="component" value="Unassembled WGS sequence"/>
</dbReference>
<feature type="chain" id="PRO_5021330964" evidence="1">
    <location>
        <begin position="25"/>
        <end position="738"/>
    </location>
</feature>
<sequence>MRKFLSAGACSYAMLALSCAPAFAQTQTGAPVTLVAGGHGTGTKNAPLIATLTAPPPAGTDPGPNMGAGAPVELVSGDRRVGTKTNPLYITLGSGGGSTGFLPLAGGEITGDLKVDGPTVLGNLNAARISATGAITSDDVLEIMNPENPAQWAALQRLTLGTDNTAIIRVSSGTTEVGTFFHPDGTVTDNWGNRFLTMRDGATYLPVTGGEVTGDLMVNGAARVLGNLVGQSTVLSNLAFSAQSLKDSDKAAKFRFQALPDGTNSAQVMALDDGGKQAVTTFHTDGTITDNAGNRLLTTADTSAFLPASGGTITNDLTVDGKLTDKAGDLYVTNVDMSKYLPLTGGEITGNLKVDGTTTLGFVNVRSLHSSGQLNADSAISAGVSFSAQNPKNWHQAAQLRWLLDKDGKNTAQIAVDDVNTYALTTFHTDGTITDNAGNRLLTTKDGATTLQNPGGGTGVAMGNADYDFEQVFDATVKYGDTVTFPEAFDPSVTPIIEVSTNVAANAVNLLTQGMSAPTSTQATVACWYTVNASGGFGGQGVASRYTIRVLGKRAHAASVARPLLRTVSFKAQSGAQPAPTQAINHYAAVAKNTDLSGSGPFPVIGWSRVMTTDPRVKWVALHDVTETEWKDPARYQTPKALVKNAQGGWDVTPYAPRPAPVPLALQARSRLRQLGPALYEQWGMMGTPAPADVQTYVASLRAIAAGKAPAGTPLPATPADLAGLMADRNAAPQESTP</sequence>
<comment type="caution">
    <text evidence="2">The sequence shown here is derived from an EMBL/GenBank/DDBJ whole genome shotgun (WGS) entry which is preliminary data.</text>
</comment>
<evidence type="ECO:0000313" key="2">
    <source>
        <dbReference type="EMBL" id="TPW34394.1"/>
    </source>
</evidence>
<dbReference type="AlphaFoldDB" id="A0A506UM16"/>
<dbReference type="EMBL" id="SORZ01000002">
    <property type="protein sequence ID" value="TPW34394.1"/>
    <property type="molecule type" value="Genomic_DNA"/>
</dbReference>
<organism evidence="2 3">
    <name type="scientific">Oecophyllibacter saccharovorans</name>
    <dbReference type="NCBI Taxonomy" id="2558360"/>
    <lineage>
        <taxon>Bacteria</taxon>
        <taxon>Pseudomonadati</taxon>
        <taxon>Pseudomonadota</taxon>
        <taxon>Alphaproteobacteria</taxon>
        <taxon>Acetobacterales</taxon>
        <taxon>Acetobacteraceae</taxon>
        <taxon>Oecophyllibacter</taxon>
    </lineage>
</organism>
<dbReference type="RefSeq" id="WP_165600979.1">
    <property type="nucleotide sequence ID" value="NZ_SORZ01000002.1"/>
</dbReference>
<reference evidence="2 3" key="1">
    <citation type="submission" date="2019-03" db="EMBL/GenBank/DDBJ databases">
        <title>The complete genome sequence of Neokomagataea sp. Jb2 NBRC113641.</title>
        <authorList>
            <person name="Chua K.-O."/>
            <person name="Chan K.-G."/>
            <person name="See-Too W.-S."/>
        </authorList>
    </citation>
    <scope>NUCLEOTIDE SEQUENCE [LARGE SCALE GENOMIC DNA]</scope>
    <source>
        <strain evidence="2 3">Jb2</strain>
    </source>
</reference>
<dbReference type="PROSITE" id="PS51257">
    <property type="entry name" value="PROKAR_LIPOPROTEIN"/>
    <property type="match status" value="1"/>
</dbReference>
<keyword evidence="3" id="KW-1185">Reference proteome</keyword>
<name>A0A506UM16_9PROT</name>